<dbReference type="EMBL" id="SNRW01007850">
    <property type="protein sequence ID" value="KAA6380522.1"/>
    <property type="molecule type" value="Genomic_DNA"/>
</dbReference>
<dbReference type="Proteomes" id="UP000324800">
    <property type="component" value="Unassembled WGS sequence"/>
</dbReference>
<evidence type="ECO:0000313" key="2">
    <source>
        <dbReference type="Proteomes" id="UP000324800"/>
    </source>
</evidence>
<organism evidence="1 2">
    <name type="scientific">Streblomastix strix</name>
    <dbReference type="NCBI Taxonomy" id="222440"/>
    <lineage>
        <taxon>Eukaryota</taxon>
        <taxon>Metamonada</taxon>
        <taxon>Preaxostyla</taxon>
        <taxon>Oxymonadida</taxon>
        <taxon>Streblomastigidae</taxon>
        <taxon>Streblomastix</taxon>
    </lineage>
</organism>
<comment type="caution">
    <text evidence="1">The sequence shown here is derived from an EMBL/GenBank/DDBJ whole genome shotgun (WGS) entry which is preliminary data.</text>
</comment>
<sequence>MKDEIADMKQVNNKIQQQFEKLGQTYTDEHVDKREALKKQYEEKLGKQKNIIVGLQQKLDDQNTKYWLKKYMQGYRDLELMHNEVQRLDSINQTLSDE</sequence>
<name>A0A5J4VDK3_9EUKA</name>
<accession>A0A5J4VDK3</accession>
<proteinExistence type="predicted"/>
<reference evidence="1 2" key="1">
    <citation type="submission" date="2019-03" db="EMBL/GenBank/DDBJ databases">
        <title>Single cell metagenomics reveals metabolic interactions within the superorganism composed of flagellate Streblomastix strix and complex community of Bacteroidetes bacteria on its surface.</title>
        <authorList>
            <person name="Treitli S.C."/>
            <person name="Kolisko M."/>
            <person name="Husnik F."/>
            <person name="Keeling P."/>
            <person name="Hampl V."/>
        </authorList>
    </citation>
    <scope>NUCLEOTIDE SEQUENCE [LARGE SCALE GENOMIC DNA]</scope>
    <source>
        <strain evidence="1">ST1C</strain>
    </source>
</reference>
<protein>
    <submittedName>
        <fullName evidence="1">Uncharacterized protein</fullName>
    </submittedName>
</protein>
<dbReference type="AlphaFoldDB" id="A0A5J4VDK3"/>
<gene>
    <name evidence="1" type="ORF">EZS28_023951</name>
</gene>
<evidence type="ECO:0000313" key="1">
    <source>
        <dbReference type="EMBL" id="KAA6380522.1"/>
    </source>
</evidence>